<evidence type="ECO:0000313" key="1">
    <source>
        <dbReference type="EMBL" id="KAK1127755.1"/>
    </source>
</evidence>
<organism evidence="1 2">
    <name type="scientific">Melipona bicolor</name>
    <dbReference type="NCBI Taxonomy" id="60889"/>
    <lineage>
        <taxon>Eukaryota</taxon>
        <taxon>Metazoa</taxon>
        <taxon>Ecdysozoa</taxon>
        <taxon>Arthropoda</taxon>
        <taxon>Hexapoda</taxon>
        <taxon>Insecta</taxon>
        <taxon>Pterygota</taxon>
        <taxon>Neoptera</taxon>
        <taxon>Endopterygota</taxon>
        <taxon>Hymenoptera</taxon>
        <taxon>Apocrita</taxon>
        <taxon>Aculeata</taxon>
        <taxon>Apoidea</taxon>
        <taxon>Anthophila</taxon>
        <taxon>Apidae</taxon>
        <taxon>Melipona</taxon>
    </lineage>
</organism>
<proteinExistence type="predicted"/>
<comment type="caution">
    <text evidence="1">The sequence shown here is derived from an EMBL/GenBank/DDBJ whole genome shotgun (WGS) entry which is preliminary data.</text>
</comment>
<gene>
    <name evidence="1" type="ORF">K0M31_003243</name>
</gene>
<reference evidence="1" key="1">
    <citation type="submission" date="2021-10" db="EMBL/GenBank/DDBJ databases">
        <title>Melipona bicolor Genome sequencing and assembly.</title>
        <authorList>
            <person name="Araujo N.S."/>
            <person name="Arias M.C."/>
        </authorList>
    </citation>
    <scope>NUCLEOTIDE SEQUENCE</scope>
    <source>
        <strain evidence="1">USP_2M_L1-L4_2017</strain>
        <tissue evidence="1">Whole body</tissue>
    </source>
</reference>
<sequence length="104" mass="12085">MLNFIRIDPRVSSGGSRTTTKATFDSFRFLIGGQDLVDLVGLPHGIRYAFSIYIYKKHKQSVMTSRFPFQHSVPLRRRKSDRACFRLGLSKMESKRRKKEISQC</sequence>
<evidence type="ECO:0000313" key="2">
    <source>
        <dbReference type="Proteomes" id="UP001177670"/>
    </source>
</evidence>
<keyword evidence="2" id="KW-1185">Reference proteome</keyword>
<name>A0AA40FZ60_9HYME</name>
<accession>A0AA40FZ60</accession>
<dbReference type="AlphaFoldDB" id="A0AA40FZ60"/>
<dbReference type="EMBL" id="JAHYIQ010000011">
    <property type="protein sequence ID" value="KAK1127755.1"/>
    <property type="molecule type" value="Genomic_DNA"/>
</dbReference>
<protein>
    <submittedName>
        <fullName evidence="1">Uncharacterized protein</fullName>
    </submittedName>
</protein>
<dbReference type="Proteomes" id="UP001177670">
    <property type="component" value="Unassembled WGS sequence"/>
</dbReference>